<comment type="caution">
    <text evidence="1">The sequence shown here is derived from an EMBL/GenBank/DDBJ whole genome shotgun (WGS) entry which is preliminary data.</text>
</comment>
<reference evidence="1 2" key="1">
    <citation type="submission" date="2024-09" db="EMBL/GenBank/DDBJ databases">
        <title>Chromosome-scale assembly of Riccia sorocarpa.</title>
        <authorList>
            <person name="Paukszto L."/>
        </authorList>
    </citation>
    <scope>NUCLEOTIDE SEQUENCE [LARGE SCALE GENOMIC DNA]</scope>
    <source>
        <strain evidence="1">LP-2024</strain>
        <tissue evidence="1">Aerial parts of the thallus</tissue>
    </source>
</reference>
<dbReference type="Proteomes" id="UP001633002">
    <property type="component" value="Unassembled WGS sequence"/>
</dbReference>
<evidence type="ECO:0000313" key="2">
    <source>
        <dbReference type="Proteomes" id="UP001633002"/>
    </source>
</evidence>
<keyword evidence="2" id="KW-1185">Reference proteome</keyword>
<dbReference type="EMBL" id="JBJQOH010000001">
    <property type="protein sequence ID" value="KAL3700169.1"/>
    <property type="molecule type" value="Genomic_DNA"/>
</dbReference>
<proteinExistence type="predicted"/>
<accession>A0ABD3IC95</accession>
<protein>
    <submittedName>
        <fullName evidence="1">Uncharacterized protein</fullName>
    </submittedName>
</protein>
<organism evidence="1 2">
    <name type="scientific">Riccia sorocarpa</name>
    <dbReference type="NCBI Taxonomy" id="122646"/>
    <lineage>
        <taxon>Eukaryota</taxon>
        <taxon>Viridiplantae</taxon>
        <taxon>Streptophyta</taxon>
        <taxon>Embryophyta</taxon>
        <taxon>Marchantiophyta</taxon>
        <taxon>Marchantiopsida</taxon>
        <taxon>Marchantiidae</taxon>
        <taxon>Marchantiales</taxon>
        <taxon>Ricciaceae</taxon>
        <taxon>Riccia</taxon>
    </lineage>
</organism>
<name>A0ABD3IC95_9MARC</name>
<evidence type="ECO:0000313" key="1">
    <source>
        <dbReference type="EMBL" id="KAL3700169.1"/>
    </source>
</evidence>
<sequence>MSGLLCPVYESGTRTEGEASHRWKRYPSENRGRGMMWNFFGSGHGKGEHDGQEAVLKSRLGVTSWHLVLRLRGSIVQWMWPSSNAIVLGDVFAVKADDQDVEYYLLRCTGVKQAIRDRELRCSWNKDHVFTRDEVVLYGTYFQFQKLLKEKVVFVETECRDDAIIYSHLVRAVKISLSPMQATGKRKMSPRFFIDYETHERILSAISEGEALQA</sequence>
<dbReference type="AlphaFoldDB" id="A0ABD3IC95"/>
<gene>
    <name evidence="1" type="ORF">R1sor_018191</name>
</gene>